<dbReference type="InterPro" id="IPR036869">
    <property type="entry name" value="J_dom_sf"/>
</dbReference>
<dbReference type="EMBL" id="CP027845">
    <property type="protein sequence ID" value="AVP87444.1"/>
    <property type="molecule type" value="Genomic_DNA"/>
</dbReference>
<dbReference type="Pfam" id="PF00226">
    <property type="entry name" value="DnaJ"/>
    <property type="match status" value="1"/>
</dbReference>
<dbReference type="SUPFAM" id="SSF47144">
    <property type="entry name" value="HSC20 (HSCB), C-terminal oligomerisation domain"/>
    <property type="match status" value="1"/>
</dbReference>
<protein>
    <submittedName>
        <fullName evidence="5">Co-chaperone HscB</fullName>
    </submittedName>
</protein>
<dbReference type="Gene3D" id="1.10.287.110">
    <property type="entry name" value="DnaJ domain"/>
    <property type="match status" value="1"/>
</dbReference>
<dbReference type="Pfam" id="PF07743">
    <property type="entry name" value="HSCB_C"/>
    <property type="match status" value="1"/>
</dbReference>
<dbReference type="NCBIfam" id="TIGR00714">
    <property type="entry name" value="hscB"/>
    <property type="match status" value="1"/>
</dbReference>
<dbReference type="CDD" id="cd06257">
    <property type="entry name" value="DnaJ"/>
    <property type="match status" value="1"/>
</dbReference>
<keyword evidence="2" id="KW-0143">Chaperone</keyword>
<evidence type="ECO:0000313" key="6">
    <source>
        <dbReference type="Proteomes" id="UP000241762"/>
    </source>
</evidence>
<dbReference type="InterPro" id="IPR004640">
    <property type="entry name" value="HscB"/>
</dbReference>
<dbReference type="InterPro" id="IPR009073">
    <property type="entry name" value="HscB_oligo_C"/>
</dbReference>
<dbReference type="InterPro" id="IPR036386">
    <property type="entry name" value="HscB_C_sf"/>
</dbReference>
<dbReference type="PANTHER" id="PTHR14021">
    <property type="entry name" value="IRON-SULFUR CLUSTER CO-CHAPERONE PROTEIN HSCB"/>
    <property type="match status" value="1"/>
</dbReference>
<feature type="domain" description="J" evidence="4">
    <location>
        <begin position="3"/>
        <end position="75"/>
    </location>
</feature>
<dbReference type="PANTHER" id="PTHR14021:SF15">
    <property type="entry name" value="IRON-SULFUR CLUSTER CO-CHAPERONE PROTEIN HSCB"/>
    <property type="match status" value="1"/>
</dbReference>
<evidence type="ECO:0000259" key="4">
    <source>
        <dbReference type="PROSITE" id="PS50076"/>
    </source>
</evidence>
<dbReference type="KEGG" id="ptc:phytr_4970"/>
<evidence type="ECO:0000313" key="5">
    <source>
        <dbReference type="EMBL" id="AVP87444.1"/>
    </source>
</evidence>
<dbReference type="GO" id="GO:0051259">
    <property type="term" value="P:protein complex oligomerization"/>
    <property type="evidence" value="ECO:0007669"/>
    <property type="project" value="InterPro"/>
</dbReference>
<evidence type="ECO:0000256" key="2">
    <source>
        <dbReference type="ARBA" id="ARBA00023186"/>
    </source>
</evidence>
<dbReference type="Gene3D" id="1.20.1280.20">
    <property type="entry name" value="HscB, C-terminal domain"/>
    <property type="match status" value="1"/>
</dbReference>
<dbReference type="InterPro" id="IPR001623">
    <property type="entry name" value="DnaJ_domain"/>
</dbReference>
<dbReference type="SMART" id="SM00271">
    <property type="entry name" value="DnaJ"/>
    <property type="match status" value="1"/>
</dbReference>
<dbReference type="GO" id="GO:0044571">
    <property type="term" value="P:[2Fe-2S] cluster assembly"/>
    <property type="evidence" value="ECO:0007669"/>
    <property type="project" value="InterPro"/>
</dbReference>
<comment type="function">
    <text evidence="3">Co-chaperone involved in the maturation of iron-sulfur cluster-containing proteins. Seems to help targeting proteins to be folded toward HscA.</text>
</comment>
<dbReference type="Proteomes" id="UP000241762">
    <property type="component" value="Chromosome"/>
</dbReference>
<dbReference type="OrthoDB" id="287587at2"/>
<name>A0A2P1P862_9RICK</name>
<evidence type="ECO:0000256" key="1">
    <source>
        <dbReference type="ARBA" id="ARBA00010476"/>
    </source>
</evidence>
<organism evidence="5 6">
    <name type="scientific">Candidatus Phycorickettsia trachydisci</name>
    <dbReference type="NCBI Taxonomy" id="2115978"/>
    <lineage>
        <taxon>Bacteria</taxon>
        <taxon>Pseudomonadati</taxon>
        <taxon>Pseudomonadota</taxon>
        <taxon>Alphaproteobacteria</taxon>
        <taxon>Rickettsiales</taxon>
        <taxon>Rickettsiaceae</taxon>
        <taxon>Candidatus Phycorickettsia</taxon>
    </lineage>
</organism>
<accession>A0A2P1P862</accession>
<dbReference type="SUPFAM" id="SSF46565">
    <property type="entry name" value="Chaperone J-domain"/>
    <property type="match status" value="1"/>
</dbReference>
<dbReference type="GO" id="GO:0001671">
    <property type="term" value="F:ATPase activator activity"/>
    <property type="evidence" value="ECO:0007669"/>
    <property type="project" value="InterPro"/>
</dbReference>
<dbReference type="AlphaFoldDB" id="A0A2P1P862"/>
<dbReference type="PROSITE" id="PS50076">
    <property type="entry name" value="DNAJ_2"/>
    <property type="match status" value="1"/>
</dbReference>
<sequence length="168" mass="19805">MQNYFQILKLPEVFDIDLAELERNYFNLQIEYHPDRALNIEDRGELLVMSTKLNEAYENLKDDFKRAKALLTVLGVNFNDEELKSNLDKEFLQAKLDEFEFINSAQDTKELSEMLIAKYLEKKELITSLIHAFKSRELDTASKRTISLRYVDNIIDQIKNKLQNTQHV</sequence>
<dbReference type="RefSeq" id="WP_106874306.1">
    <property type="nucleotide sequence ID" value="NZ_CP027845.1"/>
</dbReference>
<reference evidence="5 6" key="1">
    <citation type="submission" date="2018-03" db="EMBL/GenBank/DDBJ databases">
        <title>A gene transfer event suggests a long-term partnership between eustigmatophyte algae and a novel lineage of endosymbiotic bacteria.</title>
        <authorList>
            <person name="Yurchenko T."/>
            <person name="Sevcikova T."/>
            <person name="Pribyl P."/>
            <person name="El Karkouri K."/>
            <person name="Klimes V."/>
            <person name="Amaral R."/>
            <person name="Zbrankova V."/>
            <person name="Kim E."/>
            <person name="Raoult D."/>
            <person name="Santos L.M.A."/>
            <person name="Elias M."/>
        </authorList>
    </citation>
    <scope>NUCLEOTIDE SEQUENCE [LARGE SCALE GENOMIC DNA]</scope>
    <source>
        <strain evidence="5">CCALA 838</strain>
    </source>
</reference>
<gene>
    <name evidence="5" type="ORF">phytr_4970</name>
</gene>
<proteinExistence type="inferred from homology"/>
<evidence type="ECO:0000256" key="3">
    <source>
        <dbReference type="ARBA" id="ARBA00025596"/>
    </source>
</evidence>
<dbReference type="GO" id="GO:0051087">
    <property type="term" value="F:protein-folding chaperone binding"/>
    <property type="evidence" value="ECO:0007669"/>
    <property type="project" value="InterPro"/>
</dbReference>
<comment type="similarity">
    <text evidence="1">Belongs to the HscB family.</text>
</comment>
<keyword evidence="6" id="KW-1185">Reference proteome</keyword>